<feature type="region of interest" description="Disordered" evidence="1">
    <location>
        <begin position="1"/>
        <end position="26"/>
    </location>
</feature>
<accession>A0A8S0TIK6</accession>
<dbReference type="PANTHER" id="PTHR33223">
    <property type="entry name" value="CCHC-TYPE DOMAIN-CONTAINING PROTEIN"/>
    <property type="match status" value="1"/>
</dbReference>
<feature type="compositionally biased region" description="Basic and acidic residues" evidence="1">
    <location>
        <begin position="333"/>
        <end position="342"/>
    </location>
</feature>
<dbReference type="OrthoDB" id="1299945at2759"/>
<dbReference type="Proteomes" id="UP000594638">
    <property type="component" value="Unassembled WGS sequence"/>
</dbReference>
<proteinExistence type="predicted"/>
<evidence type="ECO:0000256" key="1">
    <source>
        <dbReference type="SAM" id="MobiDB-lite"/>
    </source>
</evidence>
<reference evidence="2 3" key="1">
    <citation type="submission" date="2019-12" db="EMBL/GenBank/DDBJ databases">
        <authorList>
            <person name="Alioto T."/>
            <person name="Alioto T."/>
            <person name="Gomez Garrido J."/>
        </authorList>
    </citation>
    <scope>NUCLEOTIDE SEQUENCE [LARGE SCALE GENOMIC DNA]</scope>
</reference>
<name>A0A8S0TIK6_OLEEU</name>
<feature type="compositionally biased region" description="Basic and acidic residues" evidence="1">
    <location>
        <begin position="304"/>
        <end position="322"/>
    </location>
</feature>
<comment type="caution">
    <text evidence="2">The sequence shown here is derived from an EMBL/GenBank/DDBJ whole genome shotgun (WGS) entry which is preliminary data.</text>
</comment>
<organism evidence="2 3">
    <name type="scientific">Olea europaea subsp. europaea</name>
    <dbReference type="NCBI Taxonomy" id="158383"/>
    <lineage>
        <taxon>Eukaryota</taxon>
        <taxon>Viridiplantae</taxon>
        <taxon>Streptophyta</taxon>
        <taxon>Embryophyta</taxon>
        <taxon>Tracheophyta</taxon>
        <taxon>Spermatophyta</taxon>
        <taxon>Magnoliopsida</taxon>
        <taxon>eudicotyledons</taxon>
        <taxon>Gunneridae</taxon>
        <taxon>Pentapetalae</taxon>
        <taxon>asterids</taxon>
        <taxon>lamiids</taxon>
        <taxon>Lamiales</taxon>
        <taxon>Oleaceae</taxon>
        <taxon>Oleeae</taxon>
        <taxon>Olea</taxon>
    </lineage>
</organism>
<dbReference type="PANTHER" id="PTHR33223:SF6">
    <property type="entry name" value="CCHC-TYPE DOMAIN-CONTAINING PROTEIN"/>
    <property type="match status" value="1"/>
</dbReference>
<feature type="compositionally biased region" description="Polar residues" evidence="1">
    <location>
        <begin position="276"/>
        <end position="290"/>
    </location>
</feature>
<sequence>MGQNPFAPGPWGHLPPGWNPGAPTYQQTQMPFNPQFPFLATLELPDVSKLTNDPILHNPYWPPVPMKISGDCPKFEGKAGEDPQAHVMTYHLWCSSNSWLDDSIRLRLFQRTLTSSAAKWYIELNRGSFQDFNSLAMAFLTHFQLPIRYETGTHLLTSLRQTTATHISDHIHEWRRRRCMIKFWIPDQLLTDWFTTSFVPPIARDIAMGACVTEEQAIARAQHLNLVYSQSGTLYDYLPDAPRTGTSKPPPTPIVDGIIGSVTTSSKKHSVTPTPNVTSEVNAVQSTTADKASKGKKKGKAKQKPKESKQDSPKPPPEDGAKRKPKYPCLICDEDHYTKDYP</sequence>
<feature type="region of interest" description="Disordered" evidence="1">
    <location>
        <begin position="265"/>
        <end position="342"/>
    </location>
</feature>
<protein>
    <submittedName>
        <fullName evidence="2">G-patch domain</fullName>
    </submittedName>
</protein>
<dbReference type="Gramene" id="OE9A101680T1">
    <property type="protein sequence ID" value="OE9A101680C1"/>
    <property type="gene ID" value="OE9A101680"/>
</dbReference>
<evidence type="ECO:0000313" key="2">
    <source>
        <dbReference type="EMBL" id="CAA3004363.1"/>
    </source>
</evidence>
<dbReference type="AlphaFoldDB" id="A0A8S0TIK6"/>
<keyword evidence="3" id="KW-1185">Reference proteome</keyword>
<feature type="compositionally biased region" description="Basic residues" evidence="1">
    <location>
        <begin position="294"/>
        <end position="303"/>
    </location>
</feature>
<feature type="compositionally biased region" description="Low complexity" evidence="1">
    <location>
        <begin position="265"/>
        <end position="275"/>
    </location>
</feature>
<gene>
    <name evidence="2" type="ORF">OLEA9_A101680</name>
</gene>
<evidence type="ECO:0000313" key="3">
    <source>
        <dbReference type="Proteomes" id="UP000594638"/>
    </source>
</evidence>
<dbReference type="EMBL" id="CACTIH010006190">
    <property type="protein sequence ID" value="CAA3004363.1"/>
    <property type="molecule type" value="Genomic_DNA"/>
</dbReference>